<gene>
    <name evidence="3" type="ORF">C6P46_006251</name>
</gene>
<comment type="caution">
    <text evidence="3">The sequence shown here is derived from an EMBL/GenBank/DDBJ whole genome shotgun (WGS) entry which is preliminary data.</text>
</comment>
<feature type="non-terminal residue" evidence="3">
    <location>
        <position position="1"/>
    </location>
</feature>
<protein>
    <submittedName>
        <fullName evidence="3">Uncharacterized protein</fullName>
    </submittedName>
</protein>
<accession>A0A9P6VXB6</accession>
<evidence type="ECO:0000313" key="4">
    <source>
        <dbReference type="Proteomes" id="UP000777482"/>
    </source>
</evidence>
<dbReference type="OrthoDB" id="3800261at2759"/>
<evidence type="ECO:0000256" key="1">
    <source>
        <dbReference type="SAM" id="MobiDB-lite"/>
    </source>
</evidence>
<feature type="region of interest" description="Disordered" evidence="1">
    <location>
        <begin position="279"/>
        <end position="299"/>
    </location>
</feature>
<sequence length="377" mass="38553">MRLSLFLSGFFAVSSALGVAAVTEIVERDRADFTPVQALHTNDKRAICIWGICFGGSTPDYSSDVNNCGERNNCCPTSWSNGRGAQCVDGVCMPASCSNGWTLNTDTASCPRVLTVGRSKSGSLGNTCSLDGASAHSCSGGVCRATACVPGCGLYSGTCKDLNNDPANCGRLGNVCQFPGGTGTCSRGVCTLTSCGTGYYLSAGKCVQYNLQTDVNNWHVLLIFPSATLRAFTDSRSVAEVSGESAPFRTGWQPAAVVSVPSLLAPPATLKAARPEDSAMCAPSATAQEPVPTASAHTLPAPDLDTMSSGANASGLTSRPTHKTVTSHSGTLGKVCLVPNGLADCDCGQCVIASCATGFQQVGGACVAINTATDVKN</sequence>
<dbReference type="EMBL" id="PUHQ01000077">
    <property type="protein sequence ID" value="KAG0657695.1"/>
    <property type="molecule type" value="Genomic_DNA"/>
</dbReference>
<proteinExistence type="predicted"/>
<dbReference type="AlphaFoldDB" id="A0A9P6VXB6"/>
<evidence type="ECO:0000256" key="2">
    <source>
        <dbReference type="SAM" id="SignalP"/>
    </source>
</evidence>
<organism evidence="3 4">
    <name type="scientific">Rhodotorula mucilaginosa</name>
    <name type="common">Yeast</name>
    <name type="synonym">Rhodotorula rubra</name>
    <dbReference type="NCBI Taxonomy" id="5537"/>
    <lineage>
        <taxon>Eukaryota</taxon>
        <taxon>Fungi</taxon>
        <taxon>Dikarya</taxon>
        <taxon>Basidiomycota</taxon>
        <taxon>Pucciniomycotina</taxon>
        <taxon>Microbotryomycetes</taxon>
        <taxon>Sporidiobolales</taxon>
        <taxon>Sporidiobolaceae</taxon>
        <taxon>Rhodotorula</taxon>
    </lineage>
</organism>
<reference evidence="3 4" key="1">
    <citation type="submission" date="2020-11" db="EMBL/GenBank/DDBJ databases">
        <title>Kefir isolates.</title>
        <authorList>
            <person name="Marcisauskas S."/>
            <person name="Kim Y."/>
            <person name="Blasche S."/>
        </authorList>
    </citation>
    <scope>NUCLEOTIDE SEQUENCE [LARGE SCALE GENOMIC DNA]</scope>
    <source>
        <strain evidence="3 4">KR</strain>
    </source>
</reference>
<keyword evidence="2" id="KW-0732">Signal</keyword>
<dbReference type="Proteomes" id="UP000777482">
    <property type="component" value="Unassembled WGS sequence"/>
</dbReference>
<feature type="signal peptide" evidence="2">
    <location>
        <begin position="1"/>
        <end position="16"/>
    </location>
</feature>
<evidence type="ECO:0000313" key="3">
    <source>
        <dbReference type="EMBL" id="KAG0657695.1"/>
    </source>
</evidence>
<name>A0A9P6VXB6_RHOMI</name>
<keyword evidence="4" id="KW-1185">Reference proteome</keyword>
<feature type="chain" id="PRO_5040144197" evidence="2">
    <location>
        <begin position="17"/>
        <end position="377"/>
    </location>
</feature>